<evidence type="ECO:0000256" key="2">
    <source>
        <dbReference type="ARBA" id="ARBA00005887"/>
    </source>
</evidence>
<evidence type="ECO:0000256" key="5">
    <source>
        <dbReference type="ARBA" id="ARBA00022989"/>
    </source>
</evidence>
<dbReference type="GO" id="GO:0005886">
    <property type="term" value="C:plasma membrane"/>
    <property type="evidence" value="ECO:0007669"/>
    <property type="project" value="UniProtKB-SubCell"/>
</dbReference>
<dbReference type="SUPFAM" id="SSF111352">
    <property type="entry name" value="Ammonium transporter"/>
    <property type="match status" value="1"/>
</dbReference>
<evidence type="ECO:0000256" key="6">
    <source>
        <dbReference type="ARBA" id="ARBA00023136"/>
    </source>
</evidence>
<name>A0A7Y0HZT5_9BIFI</name>
<evidence type="ECO:0000256" key="1">
    <source>
        <dbReference type="ARBA" id="ARBA00004141"/>
    </source>
</evidence>
<dbReference type="PANTHER" id="PTHR43029">
    <property type="entry name" value="AMMONIUM TRANSPORTER MEP2"/>
    <property type="match status" value="1"/>
</dbReference>
<dbReference type="EMBL" id="JAAIIH010000007">
    <property type="protein sequence ID" value="NMN00550.1"/>
    <property type="molecule type" value="Genomic_DNA"/>
</dbReference>
<dbReference type="PROSITE" id="PS01219">
    <property type="entry name" value="AMMONIUM_TRANSP"/>
    <property type="match status" value="1"/>
</dbReference>
<comment type="caution">
    <text evidence="11">The sequence shown here is derived from an EMBL/GenBank/DDBJ whole genome shotgun (WGS) entry which is preliminary data.</text>
</comment>
<gene>
    <name evidence="11" type="ORF">G1C96_1129</name>
</gene>
<dbReference type="NCBIfam" id="TIGR00836">
    <property type="entry name" value="amt"/>
    <property type="match status" value="1"/>
</dbReference>
<dbReference type="RefSeq" id="WP_169275694.1">
    <property type="nucleotide sequence ID" value="NZ_JAAIIH010000007.1"/>
</dbReference>
<dbReference type="InterPro" id="IPR001905">
    <property type="entry name" value="Ammonium_transpt"/>
</dbReference>
<dbReference type="GO" id="GO:0008519">
    <property type="term" value="F:ammonium channel activity"/>
    <property type="evidence" value="ECO:0007669"/>
    <property type="project" value="InterPro"/>
</dbReference>
<dbReference type="PANTHER" id="PTHR43029:SF10">
    <property type="entry name" value="AMMONIUM TRANSPORTER MEP2"/>
    <property type="match status" value="1"/>
</dbReference>
<keyword evidence="12" id="KW-1185">Reference proteome</keyword>
<feature type="transmembrane region" description="Helical" evidence="9">
    <location>
        <begin position="41"/>
        <end position="63"/>
    </location>
</feature>
<feature type="transmembrane region" description="Helical" evidence="9">
    <location>
        <begin position="258"/>
        <end position="278"/>
    </location>
</feature>
<sequence>MIPEVAATTGNAAWMLTSASLVFLMTPGVAFFYGGMVRAKAILNMLMLSAAALSVTAVVWTLWGWSIAYAGNSIGGIFGDPATGFLLKDSMVATDGVFGSVSDPSTYTAAADDMPSYPGSIDVAFQVTFAMITVALISGALAERIKYSTWMIFVALWITFDYAPMAHMVWNHGLLSGDGAISTAIGAAAHDFAGGTVVHINAAMAALVIVLIIGKRKGFGVSPIRPHNVPFVMLGAFLLWFGWFGFNAGSAFGANGTAGYAWMSTTAATAAAMLAWGFTEKIRTGHYTAMGAASGIVAGLVAITPAADVVSPLWAMVLGAIAGVLCCFACGLKFKLGYDDSLDVVGVHGVGGLTGTVLIGFFGEGTGLFAGGDFKQLLVQIVIALCAILYSGVITAIIAFALEKTIGWRVTEAQEVGGIDLADQGERAYDFAGTASSVLKEVK</sequence>
<feature type="transmembrane region" description="Helical" evidence="9">
    <location>
        <begin position="123"/>
        <end position="142"/>
    </location>
</feature>
<proteinExistence type="inferred from homology"/>
<comment type="similarity">
    <text evidence="2 9">Belongs to the ammonia transporter channel (TC 1.A.11.2) family.</text>
</comment>
<dbReference type="Pfam" id="PF00909">
    <property type="entry name" value="Ammonium_transp"/>
    <property type="match status" value="1"/>
</dbReference>
<reference evidence="11 12" key="1">
    <citation type="submission" date="2020-02" db="EMBL/GenBank/DDBJ databases">
        <title>Characterization of phylogenetic diversity of novel bifidobacterial species isolated in Czech ZOOs.</title>
        <authorList>
            <person name="Lugli G.A."/>
            <person name="Vera N.B."/>
            <person name="Ventura M."/>
        </authorList>
    </citation>
    <scope>NUCLEOTIDE SEQUENCE [LARGE SCALE GENOMIC DNA]</scope>
    <source>
        <strain evidence="11 12">DSM 109958</strain>
    </source>
</reference>
<keyword evidence="5 9" id="KW-1133">Transmembrane helix</keyword>
<dbReference type="Proteomes" id="UP000588277">
    <property type="component" value="Unassembled WGS sequence"/>
</dbReference>
<evidence type="ECO:0000256" key="9">
    <source>
        <dbReference type="RuleBase" id="RU362002"/>
    </source>
</evidence>
<keyword evidence="3 9" id="KW-0813">Transport</keyword>
<comment type="subcellular location">
    <subcellularLocation>
        <location evidence="9">Cell membrane</location>
        <topology evidence="9">Multi-pass membrane protein</topology>
    </subcellularLocation>
    <subcellularLocation>
        <location evidence="1">Membrane</location>
        <topology evidence="1">Multi-pass membrane protein</topology>
    </subcellularLocation>
</comment>
<dbReference type="InterPro" id="IPR018047">
    <property type="entry name" value="Ammonium_transpt_CS"/>
</dbReference>
<evidence type="ECO:0000256" key="7">
    <source>
        <dbReference type="ARBA" id="ARBA00023177"/>
    </source>
</evidence>
<evidence type="ECO:0000313" key="11">
    <source>
        <dbReference type="EMBL" id="NMN00550.1"/>
    </source>
</evidence>
<keyword evidence="4 9" id="KW-0812">Transmembrane</keyword>
<evidence type="ECO:0000256" key="3">
    <source>
        <dbReference type="ARBA" id="ARBA00022448"/>
    </source>
</evidence>
<evidence type="ECO:0000259" key="10">
    <source>
        <dbReference type="Pfam" id="PF00909"/>
    </source>
</evidence>
<keyword evidence="7 9" id="KW-0924">Ammonia transport</keyword>
<feature type="transmembrane region" description="Helical" evidence="9">
    <location>
        <begin position="344"/>
        <end position="362"/>
    </location>
</feature>
<dbReference type="Gene3D" id="1.10.3430.10">
    <property type="entry name" value="Ammonium transporter AmtB like domains"/>
    <property type="match status" value="1"/>
</dbReference>
<accession>A0A7Y0HZT5</accession>
<dbReference type="InterPro" id="IPR029020">
    <property type="entry name" value="Ammonium/urea_transptr"/>
</dbReference>
<keyword evidence="6 9" id="KW-0472">Membrane</keyword>
<protein>
    <recommendedName>
        <fullName evidence="8 9">Ammonium transporter</fullName>
    </recommendedName>
</protein>
<feature type="transmembrane region" description="Helical" evidence="9">
    <location>
        <begin position="313"/>
        <end position="332"/>
    </location>
</feature>
<feature type="transmembrane region" description="Helical" evidence="9">
    <location>
        <begin position="12"/>
        <end position="34"/>
    </location>
</feature>
<evidence type="ECO:0000313" key="12">
    <source>
        <dbReference type="Proteomes" id="UP000588277"/>
    </source>
</evidence>
<feature type="transmembrane region" description="Helical" evidence="9">
    <location>
        <begin position="149"/>
        <end position="170"/>
    </location>
</feature>
<feature type="transmembrane region" description="Helical" evidence="9">
    <location>
        <begin position="287"/>
        <end position="307"/>
    </location>
</feature>
<evidence type="ECO:0000256" key="4">
    <source>
        <dbReference type="ARBA" id="ARBA00022692"/>
    </source>
</evidence>
<dbReference type="AlphaFoldDB" id="A0A7Y0HZT5"/>
<feature type="domain" description="Ammonium transporter AmtB-like" evidence="10">
    <location>
        <begin position="13"/>
        <end position="429"/>
    </location>
</feature>
<evidence type="ECO:0000256" key="8">
    <source>
        <dbReference type="ARBA" id="ARBA00050025"/>
    </source>
</evidence>
<feature type="transmembrane region" description="Helical" evidence="9">
    <location>
        <begin position="226"/>
        <end position="246"/>
    </location>
</feature>
<organism evidence="11 12">
    <name type="scientific">Bifidobacterium moraviense</name>
    <dbReference type="NCBI Taxonomy" id="2675323"/>
    <lineage>
        <taxon>Bacteria</taxon>
        <taxon>Bacillati</taxon>
        <taxon>Actinomycetota</taxon>
        <taxon>Actinomycetes</taxon>
        <taxon>Bifidobacteriales</taxon>
        <taxon>Bifidobacteriaceae</taxon>
        <taxon>Bifidobacterium</taxon>
    </lineage>
</organism>
<dbReference type="InterPro" id="IPR024041">
    <property type="entry name" value="NH4_transpt_AmtB-like_dom"/>
</dbReference>
<feature type="transmembrane region" description="Helical" evidence="9">
    <location>
        <begin position="377"/>
        <end position="402"/>
    </location>
</feature>
<feature type="transmembrane region" description="Helical" evidence="9">
    <location>
        <begin position="192"/>
        <end position="214"/>
    </location>
</feature>